<dbReference type="CDD" id="cd00567">
    <property type="entry name" value="ACAD"/>
    <property type="match status" value="1"/>
</dbReference>
<evidence type="ECO:0000256" key="1">
    <source>
        <dbReference type="ARBA" id="ARBA00001974"/>
    </source>
</evidence>
<dbReference type="InterPro" id="IPR013786">
    <property type="entry name" value="AcylCoA_DH/ox_N"/>
</dbReference>
<dbReference type="InterPro" id="IPR009100">
    <property type="entry name" value="AcylCoA_DH/oxidase_NM_dom_sf"/>
</dbReference>
<organism evidence="8 9">
    <name type="scientific">Saccharopolyspora shandongensis</name>
    <dbReference type="NCBI Taxonomy" id="418495"/>
    <lineage>
        <taxon>Bacteria</taxon>
        <taxon>Bacillati</taxon>
        <taxon>Actinomycetota</taxon>
        <taxon>Actinomycetes</taxon>
        <taxon>Pseudonocardiales</taxon>
        <taxon>Pseudonocardiaceae</taxon>
        <taxon>Saccharopolyspora</taxon>
    </lineage>
</organism>
<gene>
    <name evidence="8" type="ORF">SAMN05216215_104126</name>
</gene>
<dbReference type="AlphaFoldDB" id="A0A1H3PA13"/>
<evidence type="ECO:0000259" key="6">
    <source>
        <dbReference type="Pfam" id="PF00441"/>
    </source>
</evidence>
<sequence>MSAPDLLYSEVEEDLRSNVRRLLRDRCDWTAVLARCETDEPYDLALWRTLAGELGLAALLVPEDLGGAGASARELSVVAEEIGRSVAPVPFLSNLLTTATLVACADEPRVREILPQFIDGSQLGTVAVGLTTVPYGAFPQSVKADGAALTGSVSAVVDLEVADYVVVPAADADGAALYLVDTSVSGVSRTPTTSLDLTRRFGTLALDGAVGERIAAGADAERILRQALVTAAGLLAAEQVGLAQQCLDATVEYAKTRYQFGRQIGSFQAVKHRLADLWATVSSGRAVARNAADALARGDDAAELEVAIAQAYCSELVVKAAEEHLQLHGGIGMTWEHSAHLYLGRAKSSQLTFGIAEAHRQRIGELADLPTP</sequence>
<name>A0A1H3PA13_9PSEU</name>
<dbReference type="InterPro" id="IPR046373">
    <property type="entry name" value="Acyl-CoA_Oxase/DH_mid-dom_sf"/>
</dbReference>
<keyword evidence="3" id="KW-0285">Flavoprotein</keyword>
<keyword evidence="4" id="KW-0274">FAD</keyword>
<dbReference type="SUPFAM" id="SSF47203">
    <property type="entry name" value="Acyl-CoA dehydrogenase C-terminal domain-like"/>
    <property type="match status" value="1"/>
</dbReference>
<dbReference type="InterPro" id="IPR009075">
    <property type="entry name" value="AcylCo_DH/oxidase_C"/>
</dbReference>
<dbReference type="Proteomes" id="UP000199529">
    <property type="component" value="Unassembled WGS sequence"/>
</dbReference>
<comment type="similarity">
    <text evidence="2">Belongs to the acyl-CoA dehydrogenase family.</text>
</comment>
<proteinExistence type="inferred from homology"/>
<evidence type="ECO:0000256" key="5">
    <source>
        <dbReference type="ARBA" id="ARBA00023002"/>
    </source>
</evidence>
<dbReference type="OrthoDB" id="8677713at2"/>
<dbReference type="RefSeq" id="WP_093273122.1">
    <property type="nucleotide sequence ID" value="NZ_FNOK01000041.1"/>
</dbReference>
<dbReference type="Gene3D" id="1.20.140.10">
    <property type="entry name" value="Butyryl-CoA Dehydrogenase, subunit A, domain 3"/>
    <property type="match status" value="1"/>
</dbReference>
<evidence type="ECO:0000256" key="4">
    <source>
        <dbReference type="ARBA" id="ARBA00022827"/>
    </source>
</evidence>
<dbReference type="PANTHER" id="PTHR43884:SF20">
    <property type="entry name" value="ACYL-COA DEHYDROGENASE FADE28"/>
    <property type="match status" value="1"/>
</dbReference>
<keyword evidence="5" id="KW-0560">Oxidoreductase</keyword>
<protein>
    <recommendedName>
        <fullName evidence="10">Acyl-CoA dehydrogenase</fullName>
    </recommendedName>
</protein>
<dbReference type="GO" id="GO:0050660">
    <property type="term" value="F:flavin adenine dinucleotide binding"/>
    <property type="evidence" value="ECO:0007669"/>
    <property type="project" value="InterPro"/>
</dbReference>
<dbReference type="Gene3D" id="2.40.110.10">
    <property type="entry name" value="Butyryl-CoA Dehydrogenase, subunit A, domain 2"/>
    <property type="match status" value="1"/>
</dbReference>
<dbReference type="EMBL" id="FNOK01000041">
    <property type="protein sequence ID" value="SDY97763.1"/>
    <property type="molecule type" value="Genomic_DNA"/>
</dbReference>
<accession>A0A1H3PA13</accession>
<evidence type="ECO:0008006" key="10">
    <source>
        <dbReference type="Google" id="ProtNLM"/>
    </source>
</evidence>
<keyword evidence="9" id="KW-1185">Reference proteome</keyword>
<evidence type="ECO:0000256" key="2">
    <source>
        <dbReference type="ARBA" id="ARBA00009347"/>
    </source>
</evidence>
<dbReference type="PANTHER" id="PTHR43884">
    <property type="entry name" value="ACYL-COA DEHYDROGENASE"/>
    <property type="match status" value="1"/>
</dbReference>
<dbReference type="Pfam" id="PF02771">
    <property type="entry name" value="Acyl-CoA_dh_N"/>
    <property type="match status" value="1"/>
</dbReference>
<dbReference type="InterPro" id="IPR037069">
    <property type="entry name" value="AcylCoA_DH/ox_N_sf"/>
</dbReference>
<dbReference type="SUPFAM" id="SSF56645">
    <property type="entry name" value="Acyl-CoA dehydrogenase NM domain-like"/>
    <property type="match status" value="1"/>
</dbReference>
<feature type="domain" description="Acyl-CoA dehydrogenase/oxidase C-terminal" evidence="6">
    <location>
        <begin position="226"/>
        <end position="365"/>
    </location>
</feature>
<dbReference type="Gene3D" id="1.10.540.10">
    <property type="entry name" value="Acyl-CoA dehydrogenase/oxidase, N-terminal domain"/>
    <property type="match status" value="1"/>
</dbReference>
<comment type="cofactor">
    <cofactor evidence="1">
        <name>FAD</name>
        <dbReference type="ChEBI" id="CHEBI:57692"/>
    </cofactor>
</comment>
<evidence type="ECO:0000313" key="9">
    <source>
        <dbReference type="Proteomes" id="UP000199529"/>
    </source>
</evidence>
<feature type="domain" description="Acyl-CoA dehydrogenase/oxidase N-terminal" evidence="7">
    <location>
        <begin position="10"/>
        <end position="120"/>
    </location>
</feature>
<dbReference type="GO" id="GO:0003995">
    <property type="term" value="F:acyl-CoA dehydrogenase activity"/>
    <property type="evidence" value="ECO:0007669"/>
    <property type="project" value="TreeGrafter"/>
</dbReference>
<evidence type="ECO:0000259" key="7">
    <source>
        <dbReference type="Pfam" id="PF02771"/>
    </source>
</evidence>
<dbReference type="STRING" id="418495.SAMN05216215_104126"/>
<dbReference type="InterPro" id="IPR036250">
    <property type="entry name" value="AcylCo_DH-like_C"/>
</dbReference>
<evidence type="ECO:0000256" key="3">
    <source>
        <dbReference type="ARBA" id="ARBA00022630"/>
    </source>
</evidence>
<reference evidence="9" key="1">
    <citation type="submission" date="2016-10" db="EMBL/GenBank/DDBJ databases">
        <authorList>
            <person name="Varghese N."/>
            <person name="Submissions S."/>
        </authorList>
    </citation>
    <scope>NUCLEOTIDE SEQUENCE [LARGE SCALE GENOMIC DNA]</scope>
    <source>
        <strain evidence="9">CGMCC 4.3530</strain>
    </source>
</reference>
<evidence type="ECO:0000313" key="8">
    <source>
        <dbReference type="EMBL" id="SDY97763.1"/>
    </source>
</evidence>
<dbReference type="Pfam" id="PF00441">
    <property type="entry name" value="Acyl-CoA_dh_1"/>
    <property type="match status" value="1"/>
</dbReference>